<evidence type="ECO:0000256" key="22">
    <source>
        <dbReference type="ARBA" id="ARBA00062909"/>
    </source>
</evidence>
<keyword evidence="4" id="KW-0479">Metal-binding</keyword>
<evidence type="ECO:0000256" key="26">
    <source>
        <dbReference type="ARBA" id="ARBA00081727"/>
    </source>
</evidence>
<evidence type="ECO:0000256" key="3">
    <source>
        <dbReference type="ARBA" id="ARBA00004642"/>
    </source>
</evidence>
<evidence type="ECO:0000256" key="27">
    <source>
        <dbReference type="PIRSR" id="PIRSR632852-1"/>
    </source>
</evidence>
<feature type="binding site" evidence="27">
    <location>
        <position position="215"/>
    </location>
    <ligand>
        <name>2-oxoglutarate</name>
        <dbReference type="ChEBI" id="CHEBI:16810"/>
    </ligand>
</feature>
<dbReference type="PANTHER" id="PTHR31573">
    <property type="entry name" value="ALPHA-KETOGLUTARATE-DEPENDENT DIOXYGENASE ALKB HOMOLOG 2"/>
    <property type="match status" value="1"/>
</dbReference>
<dbReference type="GO" id="GO:0035516">
    <property type="term" value="F:broad specificity oxidative DNA demethylase activity"/>
    <property type="evidence" value="ECO:0007669"/>
    <property type="project" value="UniProtKB-EC"/>
</dbReference>
<dbReference type="EMBL" id="JARPUR010000005">
    <property type="protein sequence ID" value="KAK4876172.1"/>
    <property type="molecule type" value="Genomic_DNA"/>
</dbReference>
<feature type="binding site" evidence="27">
    <location>
        <position position="131"/>
    </location>
    <ligand>
        <name>2-oxoglutarate</name>
        <dbReference type="ChEBI" id="CHEBI:16810"/>
    </ligand>
</feature>
<dbReference type="Pfam" id="PF13532">
    <property type="entry name" value="2OG-FeII_Oxy_2"/>
    <property type="match status" value="1"/>
</dbReference>
<dbReference type="PROSITE" id="PS51471">
    <property type="entry name" value="FE2OG_OXY"/>
    <property type="match status" value="1"/>
</dbReference>
<evidence type="ECO:0000256" key="23">
    <source>
        <dbReference type="ARBA" id="ARBA00066725"/>
    </source>
</evidence>
<feature type="binding site" evidence="27">
    <location>
        <position position="209"/>
    </location>
    <ligand>
        <name>2-oxoglutarate</name>
        <dbReference type="ChEBI" id="CHEBI:16810"/>
    </ligand>
</feature>
<keyword evidence="5" id="KW-0227">DNA damage</keyword>
<sequence length="218" mass="25097">MDLESALKELENTKVEWKKISREGLDLDYSLLFPKRLADEIMTLLENDVEYYDGDLTKVKIFGKLCDIPRQQVAYGNEGLKYTFSGVTLPAKTWILPLKLIRDTISKLTAVEFNFVLVNRYRNGADHIGEHRDVEADLDLSAPIASISFGQCRDFILKHRDCRKKGNEKREVPKVKLELQHGSLLLMNPPTNQVWYHSLPPRKNANGVRINLTFRKIV</sequence>
<evidence type="ECO:0000256" key="7">
    <source>
        <dbReference type="ARBA" id="ARBA00022964"/>
    </source>
</evidence>
<feature type="domain" description="Fe2OG dioxygenase" evidence="28">
    <location>
        <begin position="112"/>
        <end position="218"/>
    </location>
</feature>
<dbReference type="AlphaFoldDB" id="A0AAN7PUK7"/>
<keyword evidence="10" id="KW-0234">DNA repair</keyword>
<feature type="binding site" evidence="27">
    <location>
        <position position="119"/>
    </location>
    <ligand>
        <name>2-oxoglutarate</name>
        <dbReference type="ChEBI" id="CHEBI:16810"/>
    </ligand>
</feature>
<evidence type="ECO:0000256" key="20">
    <source>
        <dbReference type="ARBA" id="ARBA00052800"/>
    </source>
</evidence>
<feature type="binding site" evidence="27">
    <location>
        <position position="213"/>
    </location>
    <ligand>
        <name>2-oxoglutarate</name>
        <dbReference type="ChEBI" id="CHEBI:16810"/>
    </ligand>
</feature>
<dbReference type="GO" id="GO:0006307">
    <property type="term" value="P:DNA alkylation repair"/>
    <property type="evidence" value="ECO:0007669"/>
    <property type="project" value="UniProtKB-ARBA"/>
</dbReference>
<reference evidence="30" key="1">
    <citation type="submission" date="2023-01" db="EMBL/GenBank/DDBJ databases">
        <title>Key to firefly adult light organ development and bioluminescence: homeobox transcription factors regulate luciferase expression and transportation to peroxisome.</title>
        <authorList>
            <person name="Fu X."/>
        </authorList>
    </citation>
    <scope>NUCLEOTIDE SEQUENCE [LARGE SCALE GENOMIC DNA]</scope>
</reference>
<comment type="catalytic activity">
    <reaction evidence="15">
        <text>an N(3)-methyl-2'-deoxycytidine in double-stranded DNA + 2-oxoglutarate + O2 = a 2'-deoxycytidine in double-stranded DNA + formaldehyde + succinate + CO2 + H(+)</text>
        <dbReference type="Rhea" id="RHEA:70439"/>
        <dbReference type="Rhea" id="RHEA-COMP:14237"/>
        <dbReference type="Rhea" id="RHEA-COMP:17070"/>
        <dbReference type="ChEBI" id="CHEBI:15378"/>
        <dbReference type="ChEBI" id="CHEBI:15379"/>
        <dbReference type="ChEBI" id="CHEBI:16526"/>
        <dbReference type="ChEBI" id="CHEBI:16810"/>
        <dbReference type="ChEBI" id="CHEBI:16842"/>
        <dbReference type="ChEBI" id="CHEBI:30031"/>
        <dbReference type="ChEBI" id="CHEBI:85452"/>
        <dbReference type="ChEBI" id="CHEBI:139075"/>
    </reaction>
    <physiologicalReaction direction="left-to-right" evidence="15">
        <dbReference type="Rhea" id="RHEA:70440"/>
    </physiologicalReaction>
</comment>
<comment type="catalytic activity">
    <reaction evidence="20">
        <text>an N(1)-methyl-2'-deoxyadenosine in double-stranded DNA + 2-oxoglutarate + O2 = a 2'-deoxyadenosine in double-stranded DNA + formaldehyde + succinate + CO2 + H(+)</text>
        <dbReference type="Rhea" id="RHEA:70443"/>
        <dbReference type="Rhea" id="RHEA-COMP:14236"/>
        <dbReference type="Rhea" id="RHEA-COMP:17897"/>
        <dbReference type="ChEBI" id="CHEBI:15378"/>
        <dbReference type="ChEBI" id="CHEBI:15379"/>
        <dbReference type="ChEBI" id="CHEBI:16526"/>
        <dbReference type="ChEBI" id="CHEBI:16810"/>
        <dbReference type="ChEBI" id="CHEBI:16842"/>
        <dbReference type="ChEBI" id="CHEBI:30031"/>
        <dbReference type="ChEBI" id="CHEBI:90615"/>
        <dbReference type="ChEBI" id="CHEBI:139096"/>
    </reaction>
    <physiologicalReaction direction="left-to-right" evidence="20">
        <dbReference type="Rhea" id="RHEA:70444"/>
    </physiologicalReaction>
</comment>
<gene>
    <name evidence="29" type="ORF">RN001_012594</name>
</gene>
<evidence type="ECO:0000256" key="2">
    <source>
        <dbReference type="ARBA" id="ARBA00004604"/>
    </source>
</evidence>
<keyword evidence="8" id="KW-0560">Oxidoreductase</keyword>
<organism evidence="29 30">
    <name type="scientific">Aquatica leii</name>
    <dbReference type="NCBI Taxonomy" id="1421715"/>
    <lineage>
        <taxon>Eukaryota</taxon>
        <taxon>Metazoa</taxon>
        <taxon>Ecdysozoa</taxon>
        <taxon>Arthropoda</taxon>
        <taxon>Hexapoda</taxon>
        <taxon>Insecta</taxon>
        <taxon>Pterygota</taxon>
        <taxon>Neoptera</taxon>
        <taxon>Endopterygota</taxon>
        <taxon>Coleoptera</taxon>
        <taxon>Polyphaga</taxon>
        <taxon>Elateriformia</taxon>
        <taxon>Elateroidea</taxon>
        <taxon>Lampyridae</taxon>
        <taxon>Luciolinae</taxon>
        <taxon>Aquatica</taxon>
    </lineage>
</organism>
<dbReference type="FunFam" id="2.60.120.590:FF:000004">
    <property type="entry name" value="DNA oxidative demethylase ALKBH2"/>
    <property type="match status" value="1"/>
</dbReference>
<evidence type="ECO:0000256" key="17">
    <source>
        <dbReference type="ARBA" id="ARBA00051755"/>
    </source>
</evidence>
<evidence type="ECO:0000256" key="24">
    <source>
        <dbReference type="ARBA" id="ARBA00072134"/>
    </source>
</evidence>
<comment type="catalytic activity">
    <reaction evidence="19">
        <text>a 1,N(6)-etheno-2'-deoxyadenosine in double-stranded DNA + 2-oxoglutarate + O2 + H2O = a 2'-deoxyadenosine in double-stranded DNA + glyoxal + succinate + CO2</text>
        <dbReference type="Rhea" id="RHEA:70463"/>
        <dbReference type="Rhea" id="RHEA-COMP:17897"/>
        <dbReference type="Rhea" id="RHEA-COMP:17903"/>
        <dbReference type="ChEBI" id="CHEBI:15377"/>
        <dbReference type="ChEBI" id="CHEBI:15379"/>
        <dbReference type="ChEBI" id="CHEBI:16526"/>
        <dbReference type="ChEBI" id="CHEBI:16810"/>
        <dbReference type="ChEBI" id="CHEBI:30031"/>
        <dbReference type="ChEBI" id="CHEBI:34779"/>
        <dbReference type="ChEBI" id="CHEBI:90615"/>
        <dbReference type="ChEBI" id="CHEBI:189583"/>
    </reaction>
    <physiologicalReaction direction="left-to-right" evidence="19">
        <dbReference type="Rhea" id="RHEA:70464"/>
    </physiologicalReaction>
</comment>
<keyword evidence="9" id="KW-0408">Iron</keyword>
<evidence type="ECO:0000256" key="8">
    <source>
        <dbReference type="ARBA" id="ARBA00023002"/>
    </source>
</evidence>
<evidence type="ECO:0000256" key="13">
    <source>
        <dbReference type="ARBA" id="ARBA00051165"/>
    </source>
</evidence>
<accession>A0AAN7PUK7</accession>
<feature type="binding site" evidence="27">
    <location>
        <position position="121"/>
    </location>
    <ligand>
        <name>2-oxoglutarate</name>
        <dbReference type="ChEBI" id="CHEBI:16810"/>
    </ligand>
</feature>
<evidence type="ECO:0000256" key="19">
    <source>
        <dbReference type="ARBA" id="ARBA00052627"/>
    </source>
</evidence>
<feature type="binding site" evidence="27">
    <location>
        <position position="197"/>
    </location>
    <ligand>
        <name>2-oxoglutarate</name>
        <dbReference type="ChEBI" id="CHEBI:16810"/>
    </ligand>
</feature>
<evidence type="ECO:0000259" key="28">
    <source>
        <dbReference type="PROSITE" id="PS51471"/>
    </source>
</evidence>
<evidence type="ECO:0000256" key="4">
    <source>
        <dbReference type="ARBA" id="ARBA00022723"/>
    </source>
</evidence>
<evidence type="ECO:0000256" key="9">
    <source>
        <dbReference type="ARBA" id="ARBA00023004"/>
    </source>
</evidence>
<dbReference type="InterPro" id="IPR032852">
    <property type="entry name" value="ALKBH2"/>
</dbReference>
<evidence type="ECO:0000256" key="18">
    <source>
        <dbReference type="ARBA" id="ARBA00052597"/>
    </source>
</evidence>
<evidence type="ECO:0000256" key="10">
    <source>
        <dbReference type="ARBA" id="ARBA00023204"/>
    </source>
</evidence>
<protein>
    <recommendedName>
        <fullName evidence="24">DNA oxidative demethylase ALKBH2</fullName>
        <ecNumber evidence="23">1.14.11.33</ecNumber>
    </recommendedName>
    <alternativeName>
        <fullName evidence="25">Alkylated DNA repair protein alkB homolog 2</fullName>
    </alternativeName>
    <alternativeName>
        <fullName evidence="26">Alpha-ketoglutarate-dependent dioxygenase alkB homolog 2</fullName>
    </alternativeName>
</protein>
<comment type="catalytic activity">
    <reaction evidence="18">
        <text>a 3,N(4)-etheno-2'-deoxycytidine in single-stranded DNA + 2-oxoglutarate + O2 + H2O = a 2'-deoxycytidine in single-stranded DNA + glyoxal + succinate + CO2</text>
        <dbReference type="Rhea" id="RHEA:70471"/>
        <dbReference type="Rhea" id="RHEA-COMP:12846"/>
        <dbReference type="Rhea" id="RHEA-COMP:17906"/>
        <dbReference type="ChEBI" id="CHEBI:15377"/>
        <dbReference type="ChEBI" id="CHEBI:15379"/>
        <dbReference type="ChEBI" id="CHEBI:16526"/>
        <dbReference type="ChEBI" id="CHEBI:16810"/>
        <dbReference type="ChEBI" id="CHEBI:30031"/>
        <dbReference type="ChEBI" id="CHEBI:34779"/>
        <dbReference type="ChEBI" id="CHEBI:85452"/>
        <dbReference type="ChEBI" id="CHEBI:189585"/>
    </reaction>
    <physiologicalReaction direction="left-to-right" evidence="18">
        <dbReference type="Rhea" id="RHEA:70472"/>
    </physiologicalReaction>
</comment>
<dbReference type="InterPro" id="IPR037151">
    <property type="entry name" value="AlkB-like_sf"/>
</dbReference>
<keyword evidence="11" id="KW-0539">Nucleus</keyword>
<dbReference type="Gene3D" id="2.60.120.590">
    <property type="entry name" value="Alpha-ketoglutarate-dependent dioxygenase AlkB-like"/>
    <property type="match status" value="1"/>
</dbReference>
<comment type="catalytic activity">
    <reaction evidence="14">
        <text>a 1,N(6)-etheno-2'-deoxyadenosine in single-stranded DNA + 2-oxoglutarate + O2 + H2O = a 2'-deoxyadenosine in single-stranded DNA + glyoxal + succinate + CO2</text>
        <dbReference type="Rhea" id="RHEA:70459"/>
        <dbReference type="Rhea" id="RHEA-COMP:17896"/>
        <dbReference type="Rhea" id="RHEA-COMP:17904"/>
        <dbReference type="ChEBI" id="CHEBI:15377"/>
        <dbReference type="ChEBI" id="CHEBI:15379"/>
        <dbReference type="ChEBI" id="CHEBI:16526"/>
        <dbReference type="ChEBI" id="CHEBI:16810"/>
        <dbReference type="ChEBI" id="CHEBI:30031"/>
        <dbReference type="ChEBI" id="CHEBI:34779"/>
        <dbReference type="ChEBI" id="CHEBI:90615"/>
        <dbReference type="ChEBI" id="CHEBI:189583"/>
    </reaction>
    <physiologicalReaction direction="left-to-right" evidence="14">
        <dbReference type="Rhea" id="RHEA:70460"/>
    </physiologicalReaction>
</comment>
<evidence type="ECO:0000256" key="1">
    <source>
        <dbReference type="ARBA" id="ARBA00001954"/>
    </source>
</evidence>
<evidence type="ECO:0000256" key="12">
    <source>
        <dbReference type="ARBA" id="ARBA00051010"/>
    </source>
</evidence>
<comment type="catalytic activity">
    <reaction evidence="17">
        <text>a 1,N(2)-etheno-2'-deoxyguanosine in double-stranded DNA + 2-oxoglutarate + O2 + H2O = a 2'-deoxyguanosine in double-stranded DNA + glyoxal + succinate + CO2</text>
        <dbReference type="Rhea" id="RHEA:70487"/>
        <dbReference type="Rhea" id="RHEA-COMP:17910"/>
        <dbReference type="Rhea" id="RHEA-COMP:17912"/>
        <dbReference type="ChEBI" id="CHEBI:15377"/>
        <dbReference type="ChEBI" id="CHEBI:15379"/>
        <dbReference type="ChEBI" id="CHEBI:16526"/>
        <dbReference type="ChEBI" id="CHEBI:16810"/>
        <dbReference type="ChEBI" id="CHEBI:30031"/>
        <dbReference type="ChEBI" id="CHEBI:34779"/>
        <dbReference type="ChEBI" id="CHEBI:85445"/>
        <dbReference type="ChEBI" id="CHEBI:189586"/>
    </reaction>
    <physiologicalReaction direction="left-to-right" evidence="17">
        <dbReference type="Rhea" id="RHEA:70488"/>
    </physiologicalReaction>
</comment>
<name>A0AAN7PUK7_9COLE</name>
<evidence type="ECO:0000256" key="21">
    <source>
        <dbReference type="ARBA" id="ARBA00053025"/>
    </source>
</evidence>
<dbReference type="SUPFAM" id="SSF51197">
    <property type="entry name" value="Clavaminate synthase-like"/>
    <property type="match status" value="1"/>
</dbReference>
<dbReference type="EC" id="1.14.11.33" evidence="23"/>
<evidence type="ECO:0000256" key="15">
    <source>
        <dbReference type="ARBA" id="ARBA00051376"/>
    </source>
</evidence>
<dbReference type="GO" id="GO:0051747">
    <property type="term" value="F:cytosine C-5 DNA demethylase activity"/>
    <property type="evidence" value="ECO:0007669"/>
    <property type="project" value="TreeGrafter"/>
</dbReference>
<feature type="binding site" evidence="27">
    <location>
        <begin position="62"/>
        <end position="64"/>
    </location>
    <ligand>
        <name>substrate</name>
    </ligand>
</feature>
<evidence type="ECO:0000256" key="6">
    <source>
        <dbReference type="ARBA" id="ARBA00022842"/>
    </source>
</evidence>
<feature type="binding site" evidence="27">
    <location>
        <begin position="82"/>
        <end position="84"/>
    </location>
    <ligand>
        <name>substrate</name>
    </ligand>
</feature>
<dbReference type="InterPro" id="IPR005123">
    <property type="entry name" value="Oxoglu/Fe-dep_dioxygenase_dom"/>
</dbReference>
<dbReference type="GO" id="GO:0005730">
    <property type="term" value="C:nucleolus"/>
    <property type="evidence" value="ECO:0007669"/>
    <property type="project" value="UniProtKB-SubCell"/>
</dbReference>
<comment type="catalytic activity">
    <reaction evidence="12">
        <text>an N(1)-methyl-2'-deoxyadenosine in single-stranded DNA + 2-oxoglutarate + O2 = a 2'-deoxyadenosine in single-stranded DNA + formaldehyde + succinate + CO2 + H(+)</text>
        <dbReference type="Rhea" id="RHEA:70447"/>
        <dbReference type="Rhea" id="RHEA-COMP:17895"/>
        <dbReference type="Rhea" id="RHEA-COMP:17896"/>
        <dbReference type="ChEBI" id="CHEBI:15378"/>
        <dbReference type="ChEBI" id="CHEBI:15379"/>
        <dbReference type="ChEBI" id="CHEBI:16526"/>
        <dbReference type="ChEBI" id="CHEBI:16810"/>
        <dbReference type="ChEBI" id="CHEBI:16842"/>
        <dbReference type="ChEBI" id="CHEBI:30031"/>
        <dbReference type="ChEBI" id="CHEBI:90615"/>
        <dbReference type="ChEBI" id="CHEBI:139096"/>
    </reaction>
    <physiologicalReaction direction="left-to-right" evidence="12">
        <dbReference type="Rhea" id="RHEA:70448"/>
    </physiologicalReaction>
</comment>
<comment type="subunit">
    <text evidence="22">Interacts with PCNA homotrimer; this interaction is enhanced during the S-phase of the cell cycle. Interacts with nucleolar proteins NCL, UBTF and NPM1. Interacts with XRCC5-XRCC6 heterodimer.</text>
</comment>
<comment type="catalytic activity">
    <reaction evidence="13">
        <text>an N(3)-methyl-2'-deoxycytidine in single-stranded DNA + 2-oxoglutarate + O2 = a 2'-deoxycytidine in single-stranded DNA + formaldehyde + succinate + CO2 + H(+)</text>
        <dbReference type="Rhea" id="RHEA:70435"/>
        <dbReference type="Rhea" id="RHEA-COMP:12846"/>
        <dbReference type="Rhea" id="RHEA-COMP:17894"/>
        <dbReference type="ChEBI" id="CHEBI:15378"/>
        <dbReference type="ChEBI" id="CHEBI:15379"/>
        <dbReference type="ChEBI" id="CHEBI:16526"/>
        <dbReference type="ChEBI" id="CHEBI:16810"/>
        <dbReference type="ChEBI" id="CHEBI:16842"/>
        <dbReference type="ChEBI" id="CHEBI:30031"/>
        <dbReference type="ChEBI" id="CHEBI:85452"/>
        <dbReference type="ChEBI" id="CHEBI:139075"/>
    </reaction>
    <physiologicalReaction direction="left-to-right" evidence="13">
        <dbReference type="Rhea" id="RHEA:70436"/>
    </physiologicalReaction>
</comment>
<proteinExistence type="predicted"/>
<keyword evidence="7" id="KW-0223">Dioxygenase</keyword>
<evidence type="ECO:0000256" key="11">
    <source>
        <dbReference type="ARBA" id="ARBA00023242"/>
    </source>
</evidence>
<keyword evidence="30" id="KW-1185">Reference proteome</keyword>
<comment type="cofactor">
    <cofactor evidence="1">
        <name>Fe(2+)</name>
        <dbReference type="ChEBI" id="CHEBI:29033"/>
    </cofactor>
</comment>
<comment type="catalytic activity">
    <reaction evidence="21">
        <text>a methylated nucleobase within DNA + 2-oxoglutarate + O2 = a nucleobase within DNA + formaldehyde + succinate + CO2</text>
        <dbReference type="Rhea" id="RHEA:30299"/>
        <dbReference type="Rhea" id="RHEA-COMP:12192"/>
        <dbReference type="Rhea" id="RHEA-COMP:12193"/>
        <dbReference type="ChEBI" id="CHEBI:15379"/>
        <dbReference type="ChEBI" id="CHEBI:16526"/>
        <dbReference type="ChEBI" id="CHEBI:16810"/>
        <dbReference type="ChEBI" id="CHEBI:16842"/>
        <dbReference type="ChEBI" id="CHEBI:30031"/>
        <dbReference type="ChEBI" id="CHEBI:32875"/>
        <dbReference type="ChEBI" id="CHEBI:64428"/>
        <dbReference type="EC" id="1.14.11.33"/>
    </reaction>
    <physiologicalReaction direction="left-to-right" evidence="21">
        <dbReference type="Rhea" id="RHEA:30300"/>
    </physiologicalReaction>
</comment>
<dbReference type="Proteomes" id="UP001353858">
    <property type="component" value="Unassembled WGS sequence"/>
</dbReference>
<comment type="catalytic activity">
    <reaction evidence="16">
        <text>a 3,N(4)-etheno-2'-deoxycytidine in double-stranded DNA + 2-oxoglutarate + O2 + H2O = a 2'-deoxycytidine in double-stranded DNA + glyoxal + succinate + CO2</text>
        <dbReference type="Rhea" id="RHEA:70467"/>
        <dbReference type="Rhea" id="RHEA-COMP:17070"/>
        <dbReference type="Rhea" id="RHEA-COMP:17905"/>
        <dbReference type="ChEBI" id="CHEBI:15377"/>
        <dbReference type="ChEBI" id="CHEBI:15379"/>
        <dbReference type="ChEBI" id="CHEBI:16526"/>
        <dbReference type="ChEBI" id="CHEBI:16810"/>
        <dbReference type="ChEBI" id="CHEBI:30031"/>
        <dbReference type="ChEBI" id="CHEBI:34779"/>
        <dbReference type="ChEBI" id="CHEBI:85452"/>
        <dbReference type="ChEBI" id="CHEBI:189585"/>
    </reaction>
    <physiologicalReaction direction="left-to-right" evidence="16">
        <dbReference type="Rhea" id="RHEA:70468"/>
    </physiologicalReaction>
</comment>
<evidence type="ECO:0000256" key="16">
    <source>
        <dbReference type="ARBA" id="ARBA00051434"/>
    </source>
</evidence>
<evidence type="ECO:0000256" key="5">
    <source>
        <dbReference type="ARBA" id="ARBA00022763"/>
    </source>
</evidence>
<dbReference type="GO" id="GO:0008198">
    <property type="term" value="F:ferrous iron binding"/>
    <property type="evidence" value="ECO:0007669"/>
    <property type="project" value="TreeGrafter"/>
</dbReference>
<dbReference type="GO" id="GO:0005654">
    <property type="term" value="C:nucleoplasm"/>
    <property type="evidence" value="ECO:0007669"/>
    <property type="project" value="UniProtKB-SubCell"/>
</dbReference>
<evidence type="ECO:0000313" key="30">
    <source>
        <dbReference type="Proteomes" id="UP001353858"/>
    </source>
</evidence>
<comment type="subcellular location">
    <subcellularLocation>
        <location evidence="2">Nucleus</location>
        <location evidence="2">Nucleolus</location>
    </subcellularLocation>
    <subcellularLocation>
        <location evidence="3">Nucleus</location>
        <location evidence="3">Nucleoplasm</location>
    </subcellularLocation>
</comment>
<dbReference type="InterPro" id="IPR027450">
    <property type="entry name" value="AlkB-like"/>
</dbReference>
<keyword evidence="6" id="KW-0460">Magnesium</keyword>
<dbReference type="PANTHER" id="PTHR31573:SF1">
    <property type="entry name" value="DNA OXIDATIVE DEMETHYLASE ALKBH2"/>
    <property type="match status" value="1"/>
</dbReference>
<evidence type="ECO:0000256" key="25">
    <source>
        <dbReference type="ARBA" id="ARBA00077989"/>
    </source>
</evidence>
<evidence type="ECO:0000313" key="29">
    <source>
        <dbReference type="EMBL" id="KAK4876172.1"/>
    </source>
</evidence>
<evidence type="ECO:0000256" key="14">
    <source>
        <dbReference type="ARBA" id="ARBA00051189"/>
    </source>
</evidence>
<comment type="caution">
    <text evidence="29">The sequence shown here is derived from an EMBL/GenBank/DDBJ whole genome shotgun (WGS) entry which is preliminary data.</text>
</comment>